<dbReference type="Proteomes" id="UP000827889">
    <property type="component" value="Chromosome 8"/>
</dbReference>
<reference evidence="2" key="1">
    <citation type="submission" date="2025-08" db="UniProtKB">
        <authorList>
            <consortium name="RefSeq"/>
        </authorList>
    </citation>
    <scope>IDENTIFICATION</scope>
    <source>
        <tissue evidence="2">Leaf</tissue>
    </source>
</reference>
<dbReference type="PANTHER" id="PTHR47481">
    <property type="match status" value="1"/>
</dbReference>
<proteinExistence type="predicted"/>
<keyword evidence="1" id="KW-1185">Reference proteome</keyword>
<dbReference type="Pfam" id="PF14223">
    <property type="entry name" value="Retrotran_gag_2"/>
    <property type="match status" value="1"/>
</dbReference>
<organism evidence="1 2">
    <name type="scientific">Rhodamnia argentea</name>
    <dbReference type="NCBI Taxonomy" id="178133"/>
    <lineage>
        <taxon>Eukaryota</taxon>
        <taxon>Viridiplantae</taxon>
        <taxon>Streptophyta</taxon>
        <taxon>Embryophyta</taxon>
        <taxon>Tracheophyta</taxon>
        <taxon>Spermatophyta</taxon>
        <taxon>Magnoliopsida</taxon>
        <taxon>eudicotyledons</taxon>
        <taxon>Gunneridae</taxon>
        <taxon>Pentapetalae</taxon>
        <taxon>rosids</taxon>
        <taxon>malvids</taxon>
        <taxon>Myrtales</taxon>
        <taxon>Myrtaceae</taxon>
        <taxon>Myrtoideae</taxon>
        <taxon>Myrteae</taxon>
        <taxon>Australasian group</taxon>
        <taxon>Rhodamnia</taxon>
    </lineage>
</organism>
<protein>
    <submittedName>
        <fullName evidence="2">Uncharacterized protein LOC125316273</fullName>
    </submittedName>
</protein>
<dbReference type="GeneID" id="125316273"/>
<evidence type="ECO:0000313" key="1">
    <source>
        <dbReference type="Proteomes" id="UP000827889"/>
    </source>
</evidence>
<dbReference type="PANTHER" id="PTHR47481:SF36">
    <property type="entry name" value="CCHC-TYPE DOMAIN-CONTAINING PROTEIN"/>
    <property type="match status" value="1"/>
</dbReference>
<sequence>MAYISSSKNSVKKLNNFNYNNWSTHMQFYLRGQDLWDIISGDNITPPMNDDELRKWNIKAAKSPYALARTVEDDLMQHIKSAQTTKEAWDNLVALFARSKDAQVAKLDPKNAIFEPRMRGIIIHGLRSQYNGIVMATRGWANVPTLTELENLLANQETLDKQMSKVLVKEDESVLFSNKRGFKSKRRTNAGNVAASKKNDSKEEWDFQASIAVEEQEELVAISATKLKRCDV</sequence>
<accession>A0ABM3HUF5</accession>
<dbReference type="RefSeq" id="XP_048140238.1">
    <property type="nucleotide sequence ID" value="XM_048284281.1"/>
</dbReference>
<gene>
    <name evidence="2" type="primary">LOC125316273</name>
</gene>
<name>A0ABM3HUF5_9MYRT</name>
<evidence type="ECO:0000313" key="2">
    <source>
        <dbReference type="RefSeq" id="XP_048140238.1"/>
    </source>
</evidence>